<dbReference type="EMBL" id="DRYK01000055">
    <property type="protein sequence ID" value="HHP67925.1"/>
    <property type="molecule type" value="Genomic_DNA"/>
</dbReference>
<organism evidence="2">
    <name type="scientific">Thermogladius calderae</name>
    <dbReference type="NCBI Taxonomy" id="1200300"/>
    <lineage>
        <taxon>Archaea</taxon>
        <taxon>Thermoproteota</taxon>
        <taxon>Thermoprotei</taxon>
        <taxon>Desulfurococcales</taxon>
        <taxon>Desulfurococcaceae</taxon>
        <taxon>Thermogladius</taxon>
    </lineage>
</organism>
<evidence type="ECO:0000259" key="1">
    <source>
        <dbReference type="Pfam" id="PF01261"/>
    </source>
</evidence>
<dbReference type="AlphaFoldDB" id="A0A7J3XZD4"/>
<comment type="caution">
    <text evidence="2">The sequence shown here is derived from an EMBL/GenBank/DDBJ whole genome shotgun (WGS) entry which is preliminary data.</text>
</comment>
<dbReference type="SMART" id="SM00518">
    <property type="entry name" value="AP2Ec"/>
    <property type="match status" value="1"/>
</dbReference>
<dbReference type="GO" id="GO:0008270">
    <property type="term" value="F:zinc ion binding"/>
    <property type="evidence" value="ECO:0007669"/>
    <property type="project" value="InterPro"/>
</dbReference>
<dbReference type="InterPro" id="IPR001719">
    <property type="entry name" value="AP_endonuc_2"/>
</dbReference>
<sequence>MLGYRCRVLKFRFGPAGKPISLKSADILKAPEFLRELGLDAMEYEAVRGVNVSEEKARAFGEEASRNNIVLSLHAPYFINLSSKNRQTVEASIERLKQSVLASHWMGAYVVVFHPGYYKDMPSREEAVAAVVGNLRVVAEFRDSIGARNVWLGPETTGKTSQVGDLDETIEISSKVEGTRPVVDWAHLHARYEGKFIVSEEDVRAVVEKIEKNLGSWAIKPLHMHFSKIEYGKGGEREHHTLGEAEYGPDFKLVCSVLAELGIEGVFISESPILEQDALVMREICSKMCGETCAGEVEEEAKKEGGRTRRKTRRARG</sequence>
<dbReference type="Pfam" id="PF01261">
    <property type="entry name" value="AP_endonuc_2"/>
    <property type="match status" value="1"/>
</dbReference>
<dbReference type="InterPro" id="IPR036237">
    <property type="entry name" value="Xyl_isomerase-like_sf"/>
</dbReference>
<proteinExistence type="predicted"/>
<gene>
    <name evidence="2" type="ORF">ENM60_03950</name>
</gene>
<dbReference type="GO" id="GO:0008081">
    <property type="term" value="F:phosphoric diester hydrolase activity"/>
    <property type="evidence" value="ECO:0007669"/>
    <property type="project" value="TreeGrafter"/>
</dbReference>
<dbReference type="PANTHER" id="PTHR21445:SF0">
    <property type="entry name" value="APURINIC-APYRIMIDINIC ENDONUCLEASE"/>
    <property type="match status" value="1"/>
</dbReference>
<feature type="domain" description="Xylose isomerase-like TIM barrel" evidence="1">
    <location>
        <begin position="32"/>
        <end position="272"/>
    </location>
</feature>
<dbReference type="GO" id="GO:0003906">
    <property type="term" value="F:DNA-(apurinic or apyrimidinic site) endonuclease activity"/>
    <property type="evidence" value="ECO:0007669"/>
    <property type="project" value="TreeGrafter"/>
</dbReference>
<dbReference type="GO" id="GO:0006284">
    <property type="term" value="P:base-excision repair"/>
    <property type="evidence" value="ECO:0007669"/>
    <property type="project" value="TreeGrafter"/>
</dbReference>
<dbReference type="PANTHER" id="PTHR21445">
    <property type="entry name" value="ENDONUCLEASE IV ENDODEOXYRIBONUCLEASE IV"/>
    <property type="match status" value="1"/>
</dbReference>
<protein>
    <submittedName>
        <fullName evidence="2">Deoxyribonuclease IV</fullName>
    </submittedName>
</protein>
<dbReference type="CDD" id="cd00019">
    <property type="entry name" value="AP2Ec"/>
    <property type="match status" value="1"/>
</dbReference>
<dbReference type="InterPro" id="IPR013022">
    <property type="entry name" value="Xyl_isomerase-like_TIM-brl"/>
</dbReference>
<reference evidence="2" key="1">
    <citation type="journal article" date="2020" name="mSystems">
        <title>Genome- and Community-Level Interaction Insights into Carbon Utilization and Element Cycling Functions of Hydrothermarchaeota in Hydrothermal Sediment.</title>
        <authorList>
            <person name="Zhou Z."/>
            <person name="Liu Y."/>
            <person name="Xu W."/>
            <person name="Pan J."/>
            <person name="Luo Z.H."/>
            <person name="Li M."/>
        </authorList>
    </citation>
    <scope>NUCLEOTIDE SEQUENCE [LARGE SCALE GENOMIC DNA]</scope>
    <source>
        <strain evidence="2">SpSt-110</strain>
    </source>
</reference>
<evidence type="ECO:0000313" key="2">
    <source>
        <dbReference type="EMBL" id="HHP67925.1"/>
    </source>
</evidence>
<accession>A0A7J3XZD4</accession>
<dbReference type="Gene3D" id="3.20.20.150">
    <property type="entry name" value="Divalent-metal-dependent TIM barrel enzymes"/>
    <property type="match status" value="1"/>
</dbReference>
<name>A0A7J3XZD4_9CREN</name>
<dbReference type="SUPFAM" id="SSF51658">
    <property type="entry name" value="Xylose isomerase-like"/>
    <property type="match status" value="1"/>
</dbReference>
<dbReference type="GO" id="GO:0003677">
    <property type="term" value="F:DNA binding"/>
    <property type="evidence" value="ECO:0007669"/>
    <property type="project" value="InterPro"/>
</dbReference>